<keyword evidence="2 10" id="KW-0153">Cholesterol metabolism</keyword>
<comment type="caution">
    <text evidence="10">Lacks conserved residue(s) required for the propagation of feature annotation.</text>
</comment>
<evidence type="ECO:0000256" key="9">
    <source>
        <dbReference type="ARBA" id="ARBA00023221"/>
    </source>
</evidence>
<keyword evidence="5 10" id="KW-0560">Oxidoreductase</keyword>
<dbReference type="GO" id="GO:0016132">
    <property type="term" value="P:brassinosteroid biosynthetic process"/>
    <property type="evidence" value="ECO:0007669"/>
    <property type="project" value="TreeGrafter"/>
</dbReference>
<evidence type="ECO:0000256" key="5">
    <source>
        <dbReference type="ARBA" id="ARBA00023002"/>
    </source>
</evidence>
<keyword evidence="3 10" id="KW-0152">Cholesterol biosynthesis</keyword>
<dbReference type="PANTHER" id="PTHR21257:SF38">
    <property type="entry name" value="7-DEHYDROCHOLESTEROL REDUCTASE"/>
    <property type="match status" value="1"/>
</dbReference>
<feature type="transmembrane region" description="Helical" evidence="10">
    <location>
        <begin position="103"/>
        <end position="123"/>
    </location>
</feature>
<dbReference type="PANTHER" id="PTHR21257">
    <property type="entry name" value="DELTA(14)-STEROL REDUCTASE"/>
    <property type="match status" value="1"/>
</dbReference>
<sequence>TDPRRGTEPQNKHLFDIWNRTSMLTSRVAGIYSLWVSFQVLLYVSVPDFCHKLLPGYMGGVQEGGVNKYQINAFQVWIIAHGLWFANASCFHFFSPTIIFDNWIPLLWCANILGYAVAAFAMMKGCFFPASAKDCTRSWEGTLLTPTDPRNILGRMASCSAHKSDGICHSKSLYM</sequence>
<keyword evidence="6 10" id="KW-0756">Sterol biosynthesis</keyword>
<comment type="catalytic activity">
    <reaction evidence="10">
        <text>cholesterol + NADP(+) = 7-dehydrocholesterol + NADPH + H(+)</text>
        <dbReference type="Rhea" id="RHEA:23984"/>
        <dbReference type="ChEBI" id="CHEBI:15378"/>
        <dbReference type="ChEBI" id="CHEBI:16113"/>
        <dbReference type="ChEBI" id="CHEBI:17759"/>
        <dbReference type="ChEBI" id="CHEBI:57783"/>
        <dbReference type="ChEBI" id="CHEBI:58349"/>
        <dbReference type="EC" id="1.3.1.21"/>
    </reaction>
</comment>
<evidence type="ECO:0000256" key="1">
    <source>
        <dbReference type="ARBA" id="ARBA00022516"/>
    </source>
</evidence>
<comment type="subcellular location">
    <subcellularLocation>
        <location evidence="10">Endoplasmic reticulum membrane</location>
        <topology evidence="10">Multi-pass membrane protein</topology>
    </subcellularLocation>
</comment>
<name>A0A803WA23_FICAL</name>
<evidence type="ECO:0000313" key="11">
    <source>
        <dbReference type="Ensembl" id="ENSFALP00000031829.1"/>
    </source>
</evidence>
<comment type="pathway">
    <text evidence="10">Steroid biosynthesis; cholesterol biosynthesis.</text>
</comment>
<dbReference type="Proteomes" id="UP000016665">
    <property type="component" value="Chromosome 1A"/>
</dbReference>
<dbReference type="EC" id="1.3.1.21" evidence="10"/>
<keyword evidence="9 10" id="KW-0753">Steroid metabolism</keyword>
<keyword evidence="4 10" id="KW-0752">Steroid biosynthesis</keyword>
<keyword evidence="10" id="KW-0472">Membrane</keyword>
<comment type="similarity">
    <text evidence="10">Belongs to the ERG4/ERG24 family.</text>
</comment>
<feature type="transmembrane region" description="Helical" evidence="10">
    <location>
        <begin position="28"/>
        <end position="46"/>
    </location>
</feature>
<proteinExistence type="inferred from homology"/>
<dbReference type="Ensembl" id="ENSFALT00000027432.1">
    <property type="protein sequence ID" value="ENSFALP00000031829.1"/>
    <property type="gene ID" value="ENSFALG00000028394.1"/>
</dbReference>
<evidence type="ECO:0000256" key="3">
    <source>
        <dbReference type="ARBA" id="ARBA00022778"/>
    </source>
</evidence>
<evidence type="ECO:0000313" key="12">
    <source>
        <dbReference type="Proteomes" id="UP000016665"/>
    </source>
</evidence>
<reference evidence="11 12" key="1">
    <citation type="journal article" date="2012" name="Nature">
        <title>The genomic landscape of species divergence in Ficedula flycatchers.</title>
        <authorList>
            <person name="Ellegren H."/>
            <person name="Smeds L."/>
            <person name="Burri R."/>
            <person name="Olason P.I."/>
            <person name="Backstrom N."/>
            <person name="Kawakami T."/>
            <person name="Kunstner A."/>
            <person name="Makinen H."/>
            <person name="Nadachowska-Brzyska K."/>
            <person name="Qvarnstrom A."/>
            <person name="Uebbing S."/>
            <person name="Wolf J.B."/>
        </authorList>
    </citation>
    <scope>NUCLEOTIDE SEQUENCE [LARGE SCALE GENOMIC DNA]</scope>
</reference>
<evidence type="ECO:0000256" key="8">
    <source>
        <dbReference type="ARBA" id="ARBA00023166"/>
    </source>
</evidence>
<keyword evidence="10" id="KW-0812">Transmembrane</keyword>
<keyword evidence="12" id="KW-1185">Reference proteome</keyword>
<dbReference type="GO" id="GO:0006695">
    <property type="term" value="P:cholesterol biosynthetic process"/>
    <property type="evidence" value="ECO:0007669"/>
    <property type="project" value="UniProtKB-UniRule"/>
</dbReference>
<comment type="function">
    <text evidence="10">Catalyzes the last step of the cholesterol synthesis pathway, which transforms cholesta-5,7-dien-3beta-ol (7-dehydrocholesterol,7-DHC) into cholesterol by reducing the C7-C8 double bond of its sterol core. Can also metabolize cholesta-5,7,24-trien-3beta-ol (7-dehydrodemosterol, 7-DHD) to desmosterol, which is then metabolized by the Delta(24)-sterol reductase (DHCR24) to cholesterol. Modulates ferroptosis (a form of regulated cell death driven by iron-dependent lipid peroxidation) through the metabolic breakdown of the anti-ferroptotic metabolites 7-DHC and 7-DHD which, when accumulated, divert the propagation of peroxyl radical-mediated damage from phospholipid components to its sterol core, protecting plasma and mitochondrial membranes from phospholipid autoxidation.</text>
</comment>
<keyword evidence="10" id="KW-1133">Transmembrane helix</keyword>
<dbReference type="AlphaFoldDB" id="A0A803WA23"/>
<keyword evidence="1 10" id="KW-0444">Lipid biosynthesis</keyword>
<organism evidence="11 12">
    <name type="scientific">Ficedula albicollis</name>
    <name type="common">Collared flycatcher</name>
    <name type="synonym">Muscicapa albicollis</name>
    <dbReference type="NCBI Taxonomy" id="59894"/>
    <lineage>
        <taxon>Eukaryota</taxon>
        <taxon>Metazoa</taxon>
        <taxon>Chordata</taxon>
        <taxon>Craniata</taxon>
        <taxon>Vertebrata</taxon>
        <taxon>Euteleostomi</taxon>
        <taxon>Archelosauria</taxon>
        <taxon>Archosauria</taxon>
        <taxon>Dinosauria</taxon>
        <taxon>Saurischia</taxon>
        <taxon>Theropoda</taxon>
        <taxon>Coelurosauria</taxon>
        <taxon>Aves</taxon>
        <taxon>Neognathae</taxon>
        <taxon>Neoaves</taxon>
        <taxon>Telluraves</taxon>
        <taxon>Australaves</taxon>
        <taxon>Passeriformes</taxon>
        <taxon>Muscicapidae</taxon>
        <taxon>Ficedula</taxon>
    </lineage>
</organism>
<evidence type="ECO:0000256" key="7">
    <source>
        <dbReference type="ARBA" id="ARBA00023098"/>
    </source>
</evidence>
<keyword evidence="8 10" id="KW-1207">Sterol metabolism</keyword>
<keyword evidence="10" id="KW-0256">Endoplasmic reticulum</keyword>
<reference evidence="11" key="3">
    <citation type="submission" date="2025-09" db="UniProtKB">
        <authorList>
            <consortium name="Ensembl"/>
        </authorList>
    </citation>
    <scope>IDENTIFICATION</scope>
</reference>
<accession>A0A803WA23</accession>
<evidence type="ECO:0000256" key="6">
    <source>
        <dbReference type="ARBA" id="ARBA00023011"/>
    </source>
</evidence>
<dbReference type="GeneTree" id="ENSGT00390000000417"/>
<dbReference type="GO" id="GO:0047598">
    <property type="term" value="F:7-dehydrocholesterol reductase activity"/>
    <property type="evidence" value="ECO:0007669"/>
    <property type="project" value="UniProtKB-EC"/>
</dbReference>
<evidence type="ECO:0000256" key="10">
    <source>
        <dbReference type="RuleBase" id="RU369120"/>
    </source>
</evidence>
<dbReference type="GO" id="GO:0005789">
    <property type="term" value="C:endoplasmic reticulum membrane"/>
    <property type="evidence" value="ECO:0007669"/>
    <property type="project" value="UniProtKB-SubCell"/>
</dbReference>
<reference evidence="11" key="2">
    <citation type="submission" date="2025-08" db="UniProtKB">
        <authorList>
            <consortium name="Ensembl"/>
        </authorList>
    </citation>
    <scope>IDENTIFICATION</scope>
</reference>
<keyword evidence="7 10" id="KW-0443">Lipid metabolism</keyword>
<evidence type="ECO:0000256" key="4">
    <source>
        <dbReference type="ARBA" id="ARBA00022955"/>
    </source>
</evidence>
<evidence type="ECO:0000256" key="2">
    <source>
        <dbReference type="ARBA" id="ARBA00022548"/>
    </source>
</evidence>
<protein>
    <recommendedName>
        <fullName evidence="10">7-dehydrocholesterol reductase</fullName>
        <shortName evidence="10">7-DHC</shortName>
        <ecNumber evidence="10">1.3.1.21</ecNumber>
    </recommendedName>
    <alternativeName>
        <fullName evidence="10">Sterol Delta(7)-reductase</fullName>
    </alternativeName>
</protein>